<sequence length="92" mass="10041">MQDIQRGIVIAIKYYSTASTNMGANAKRFLDHRAAFRTFLAGEMGRNGNHRNTMQQGIKAGVLRGGLIKPSRQKAPSDSPAYTAFQQLLASA</sequence>
<keyword evidence="2" id="KW-1185">Reference proteome</keyword>
<gene>
    <name evidence="1" type="ORF">EI42_03705</name>
</gene>
<protein>
    <submittedName>
        <fullName evidence="1">Uncharacterized protein</fullName>
    </submittedName>
</protein>
<evidence type="ECO:0000313" key="2">
    <source>
        <dbReference type="Proteomes" id="UP000248806"/>
    </source>
</evidence>
<comment type="caution">
    <text evidence="1">The sequence shown here is derived from an EMBL/GenBank/DDBJ whole genome shotgun (WGS) entry which is preliminary data.</text>
</comment>
<reference evidence="1 2" key="1">
    <citation type="submission" date="2018-06" db="EMBL/GenBank/DDBJ databases">
        <title>Genomic Encyclopedia of Archaeal and Bacterial Type Strains, Phase II (KMG-II): from individual species to whole genera.</title>
        <authorList>
            <person name="Goeker M."/>
        </authorList>
    </citation>
    <scope>NUCLEOTIDE SEQUENCE [LARGE SCALE GENOMIC DNA]</scope>
    <source>
        <strain evidence="1 2">ATCC BAA-1881</strain>
    </source>
</reference>
<name>A0A326U7T9_THEHA</name>
<dbReference type="EMBL" id="QKUF01000013">
    <property type="protein sequence ID" value="PZW27142.1"/>
    <property type="molecule type" value="Genomic_DNA"/>
</dbReference>
<dbReference type="AlphaFoldDB" id="A0A326U7T9"/>
<organism evidence="1 2">
    <name type="scientific">Thermosporothrix hazakensis</name>
    <dbReference type="NCBI Taxonomy" id="644383"/>
    <lineage>
        <taxon>Bacteria</taxon>
        <taxon>Bacillati</taxon>
        <taxon>Chloroflexota</taxon>
        <taxon>Ktedonobacteria</taxon>
        <taxon>Ktedonobacterales</taxon>
        <taxon>Thermosporotrichaceae</taxon>
        <taxon>Thermosporothrix</taxon>
    </lineage>
</organism>
<dbReference type="Proteomes" id="UP000248806">
    <property type="component" value="Unassembled WGS sequence"/>
</dbReference>
<evidence type="ECO:0000313" key="1">
    <source>
        <dbReference type="EMBL" id="PZW27142.1"/>
    </source>
</evidence>
<accession>A0A326U7T9</accession>
<proteinExistence type="predicted"/>